<keyword evidence="1" id="KW-0677">Repeat</keyword>
<sequence length="78" mass="9056">MGRRPQMIATYNSLIDLYRKAGRFKDAADVLNEMLKSDFGRCTYVIEQEDLRAEINRLKDELAQENKMECEELPVNGT</sequence>
<evidence type="ECO:0000313" key="3">
    <source>
        <dbReference type="EMBL" id="WMV53960.1"/>
    </source>
</evidence>
<feature type="repeat" description="PPR" evidence="2">
    <location>
        <begin position="7"/>
        <end position="41"/>
    </location>
</feature>
<gene>
    <name evidence="3" type="ORF">MTR67_047345</name>
</gene>
<dbReference type="Gene3D" id="1.25.40.10">
    <property type="entry name" value="Tetratricopeptide repeat domain"/>
    <property type="match status" value="1"/>
</dbReference>
<keyword evidence="4" id="KW-1185">Reference proteome</keyword>
<dbReference type="AlphaFoldDB" id="A0AAF0ZYI7"/>
<evidence type="ECO:0000256" key="1">
    <source>
        <dbReference type="ARBA" id="ARBA00022737"/>
    </source>
</evidence>
<protein>
    <recommendedName>
        <fullName evidence="5">Pentatricopeptide repeat-containing protein</fullName>
    </recommendedName>
</protein>
<dbReference type="Pfam" id="PF01535">
    <property type="entry name" value="PPR"/>
    <property type="match status" value="1"/>
</dbReference>
<evidence type="ECO:0008006" key="5">
    <source>
        <dbReference type="Google" id="ProtNLM"/>
    </source>
</evidence>
<dbReference type="Proteomes" id="UP001234989">
    <property type="component" value="Chromosome 11"/>
</dbReference>
<evidence type="ECO:0000313" key="4">
    <source>
        <dbReference type="Proteomes" id="UP001234989"/>
    </source>
</evidence>
<reference evidence="3" key="1">
    <citation type="submission" date="2023-08" db="EMBL/GenBank/DDBJ databases">
        <title>A de novo genome assembly of Solanum verrucosum Schlechtendal, a Mexican diploid species geographically isolated from the other diploid A-genome species in potato relatives.</title>
        <authorList>
            <person name="Hosaka K."/>
        </authorList>
    </citation>
    <scope>NUCLEOTIDE SEQUENCE</scope>
    <source>
        <tissue evidence="3">Young leaves</tissue>
    </source>
</reference>
<dbReference type="EMBL" id="CP133622">
    <property type="protein sequence ID" value="WMV53960.1"/>
    <property type="molecule type" value="Genomic_DNA"/>
</dbReference>
<dbReference type="InterPro" id="IPR002885">
    <property type="entry name" value="PPR_rpt"/>
</dbReference>
<evidence type="ECO:0000256" key="2">
    <source>
        <dbReference type="PROSITE-ProRule" id="PRU00708"/>
    </source>
</evidence>
<name>A0AAF0ZYI7_SOLVR</name>
<accession>A0AAF0ZYI7</accession>
<dbReference type="NCBIfam" id="TIGR00756">
    <property type="entry name" value="PPR"/>
    <property type="match status" value="1"/>
</dbReference>
<proteinExistence type="predicted"/>
<organism evidence="3 4">
    <name type="scientific">Solanum verrucosum</name>
    <dbReference type="NCBI Taxonomy" id="315347"/>
    <lineage>
        <taxon>Eukaryota</taxon>
        <taxon>Viridiplantae</taxon>
        <taxon>Streptophyta</taxon>
        <taxon>Embryophyta</taxon>
        <taxon>Tracheophyta</taxon>
        <taxon>Spermatophyta</taxon>
        <taxon>Magnoliopsida</taxon>
        <taxon>eudicotyledons</taxon>
        <taxon>Gunneridae</taxon>
        <taxon>Pentapetalae</taxon>
        <taxon>asterids</taxon>
        <taxon>lamiids</taxon>
        <taxon>Solanales</taxon>
        <taxon>Solanaceae</taxon>
        <taxon>Solanoideae</taxon>
        <taxon>Solaneae</taxon>
        <taxon>Solanum</taxon>
    </lineage>
</organism>
<dbReference type="InterPro" id="IPR011990">
    <property type="entry name" value="TPR-like_helical_dom_sf"/>
</dbReference>
<dbReference type="PROSITE" id="PS51375">
    <property type="entry name" value="PPR"/>
    <property type="match status" value="1"/>
</dbReference>